<name>A0ABX2ZU81_9BACI</name>
<evidence type="ECO:0000313" key="1">
    <source>
        <dbReference type="EMBL" id="ODG93257.1"/>
    </source>
</evidence>
<dbReference type="Proteomes" id="UP000094580">
    <property type="component" value="Unassembled WGS sequence"/>
</dbReference>
<organism evidence="1 2">
    <name type="scientific">Gottfriedia luciferensis</name>
    <dbReference type="NCBI Taxonomy" id="178774"/>
    <lineage>
        <taxon>Bacteria</taxon>
        <taxon>Bacillati</taxon>
        <taxon>Bacillota</taxon>
        <taxon>Bacilli</taxon>
        <taxon>Bacillales</taxon>
        <taxon>Bacillaceae</taxon>
        <taxon>Gottfriedia</taxon>
    </lineage>
</organism>
<accession>A0ABX2ZU81</accession>
<proteinExistence type="predicted"/>
<protein>
    <recommendedName>
        <fullName evidence="3">ABM domain-containing protein</fullName>
    </recommendedName>
</protein>
<evidence type="ECO:0000313" key="2">
    <source>
        <dbReference type="Proteomes" id="UP000094580"/>
    </source>
</evidence>
<reference evidence="1 2" key="1">
    <citation type="submission" date="2016-07" db="EMBL/GenBank/DDBJ databases">
        <authorList>
            <person name="Townsley L."/>
            <person name="Shank E.A."/>
        </authorList>
    </citation>
    <scope>NUCLEOTIDE SEQUENCE [LARGE SCALE GENOMIC DNA]</scope>
    <source>
        <strain evidence="1 2">CH01</strain>
    </source>
</reference>
<gene>
    <name evidence="1" type="ORF">BED47_02925</name>
</gene>
<sequence length="103" mass="12747">MITVLFEYKFEKKFLEDFKSRLKKSADPKFNSEPSNIGMNFMQREDEQNYYINLFIKYRSIEEYEERTRFERSQVEWNETWFSNDITHELLSVTIWKDFSPMS</sequence>
<dbReference type="RefSeq" id="WP_069032335.1">
    <property type="nucleotide sequence ID" value="NZ_MDKC01000002.1"/>
</dbReference>
<dbReference type="EMBL" id="MDKC01000002">
    <property type="protein sequence ID" value="ODG93257.1"/>
    <property type="molecule type" value="Genomic_DNA"/>
</dbReference>
<comment type="caution">
    <text evidence="1">The sequence shown here is derived from an EMBL/GenBank/DDBJ whole genome shotgun (WGS) entry which is preliminary data.</text>
</comment>
<evidence type="ECO:0008006" key="3">
    <source>
        <dbReference type="Google" id="ProtNLM"/>
    </source>
</evidence>
<keyword evidence="2" id="KW-1185">Reference proteome</keyword>